<dbReference type="Proteomes" id="UP001283361">
    <property type="component" value="Unassembled WGS sequence"/>
</dbReference>
<dbReference type="AlphaFoldDB" id="A0AAE1AN80"/>
<evidence type="ECO:0000313" key="1">
    <source>
        <dbReference type="EMBL" id="KAK3790675.1"/>
    </source>
</evidence>
<reference evidence="1" key="1">
    <citation type="journal article" date="2023" name="G3 (Bethesda)">
        <title>A reference genome for the long-term kleptoplast-retaining sea slug Elysia crispata morphotype clarki.</title>
        <authorList>
            <person name="Eastman K.E."/>
            <person name="Pendleton A.L."/>
            <person name="Shaikh M.A."/>
            <person name="Suttiyut T."/>
            <person name="Ogas R."/>
            <person name="Tomko P."/>
            <person name="Gavelis G."/>
            <person name="Widhalm J.R."/>
            <person name="Wisecaver J.H."/>
        </authorList>
    </citation>
    <scope>NUCLEOTIDE SEQUENCE</scope>
    <source>
        <strain evidence="1">ECLA1</strain>
    </source>
</reference>
<dbReference type="EMBL" id="JAWDGP010001522">
    <property type="protein sequence ID" value="KAK3790675.1"/>
    <property type="molecule type" value="Genomic_DNA"/>
</dbReference>
<organism evidence="1 2">
    <name type="scientific">Elysia crispata</name>
    <name type="common">lettuce slug</name>
    <dbReference type="NCBI Taxonomy" id="231223"/>
    <lineage>
        <taxon>Eukaryota</taxon>
        <taxon>Metazoa</taxon>
        <taxon>Spiralia</taxon>
        <taxon>Lophotrochozoa</taxon>
        <taxon>Mollusca</taxon>
        <taxon>Gastropoda</taxon>
        <taxon>Heterobranchia</taxon>
        <taxon>Euthyneura</taxon>
        <taxon>Panpulmonata</taxon>
        <taxon>Sacoglossa</taxon>
        <taxon>Placobranchoidea</taxon>
        <taxon>Plakobranchidae</taxon>
        <taxon>Elysia</taxon>
    </lineage>
</organism>
<accession>A0AAE1AN80</accession>
<sequence length="153" mass="16434">MTPGGARRIASKHVQLVQHVMSSPCEGAREKAVTGCMFSQTRGSSPFQVEVLNLQSGSMAKARSGGRRAFESFNITSDCYQINQGEQAGWGSGEQRGHLRKVTWVDGYDCTVACWAAANKKRSCCQPRVGTLCIMSNKNSTTGIGQLATAVIT</sequence>
<gene>
    <name evidence="1" type="ORF">RRG08_048799</name>
</gene>
<evidence type="ECO:0000313" key="2">
    <source>
        <dbReference type="Proteomes" id="UP001283361"/>
    </source>
</evidence>
<name>A0AAE1AN80_9GAST</name>
<proteinExistence type="predicted"/>
<protein>
    <submittedName>
        <fullName evidence="1">Uncharacterized protein</fullName>
    </submittedName>
</protein>
<comment type="caution">
    <text evidence="1">The sequence shown here is derived from an EMBL/GenBank/DDBJ whole genome shotgun (WGS) entry which is preliminary data.</text>
</comment>
<keyword evidence="2" id="KW-1185">Reference proteome</keyword>